<dbReference type="InterPro" id="IPR029472">
    <property type="entry name" value="Copia-like_N"/>
</dbReference>
<feature type="compositionally biased region" description="Gly residues" evidence="1">
    <location>
        <begin position="248"/>
        <end position="259"/>
    </location>
</feature>
<feature type="domain" description="Retrovirus-related Pol polyprotein from transposon TNT 1-94-like beta-barrel" evidence="3">
    <location>
        <begin position="376"/>
        <end position="437"/>
    </location>
</feature>
<dbReference type="AlphaFoldDB" id="A0A1S3VFY7"/>
<name>A0A1S3VFY7_VIGRR</name>
<evidence type="ECO:0000313" key="4">
    <source>
        <dbReference type="Proteomes" id="UP000087766"/>
    </source>
</evidence>
<organism evidence="4 5">
    <name type="scientific">Vigna radiata var. radiata</name>
    <name type="common">Mung bean</name>
    <name type="synonym">Phaseolus aureus</name>
    <dbReference type="NCBI Taxonomy" id="3916"/>
    <lineage>
        <taxon>Eukaryota</taxon>
        <taxon>Viridiplantae</taxon>
        <taxon>Streptophyta</taxon>
        <taxon>Embryophyta</taxon>
        <taxon>Tracheophyta</taxon>
        <taxon>Spermatophyta</taxon>
        <taxon>Magnoliopsida</taxon>
        <taxon>eudicotyledons</taxon>
        <taxon>Gunneridae</taxon>
        <taxon>Pentapetalae</taxon>
        <taxon>rosids</taxon>
        <taxon>fabids</taxon>
        <taxon>Fabales</taxon>
        <taxon>Fabaceae</taxon>
        <taxon>Papilionoideae</taxon>
        <taxon>50 kb inversion clade</taxon>
        <taxon>NPAAA clade</taxon>
        <taxon>indigoferoid/millettioid clade</taxon>
        <taxon>Phaseoleae</taxon>
        <taxon>Vigna</taxon>
    </lineage>
</organism>
<dbReference type="InterPro" id="IPR054722">
    <property type="entry name" value="PolX-like_BBD"/>
</dbReference>
<dbReference type="Pfam" id="PF22936">
    <property type="entry name" value="Pol_BBD"/>
    <property type="match status" value="1"/>
</dbReference>
<dbReference type="KEGG" id="vra:106774660"/>
<evidence type="ECO:0000259" key="3">
    <source>
        <dbReference type="Pfam" id="PF22936"/>
    </source>
</evidence>
<protein>
    <submittedName>
        <fullName evidence="5">Uncharacterized protein LOC106774660</fullName>
    </submittedName>
</protein>
<gene>
    <name evidence="5" type="primary">LOC106774660</name>
</gene>
<dbReference type="OrthoDB" id="5544992at2759"/>
<feature type="compositionally biased region" description="Low complexity" evidence="1">
    <location>
        <begin position="238"/>
        <end position="247"/>
    </location>
</feature>
<dbReference type="PANTHER" id="PTHR37610:SF55">
    <property type="entry name" value="RETROTRANSPOSON COPIA-LIKE N-TERMINAL DOMAIN-CONTAINING PROTEIN"/>
    <property type="match status" value="1"/>
</dbReference>
<dbReference type="GeneID" id="106774660"/>
<proteinExistence type="predicted"/>
<dbReference type="PANTHER" id="PTHR37610">
    <property type="entry name" value="CCHC-TYPE DOMAIN-CONTAINING PROTEIN"/>
    <property type="match status" value="1"/>
</dbReference>
<dbReference type="Pfam" id="PF14244">
    <property type="entry name" value="Retrotran_gag_3"/>
    <property type="match status" value="1"/>
</dbReference>
<accession>A0A1S3VFY7</accession>
<sequence length="437" mass="50645">MDQSCNPSSPYYLHPGENPGLMLVTQVLNENNYSSWSRSMRRTLLSKNKIKFVDGFIKKPQKIDTLFEAWERCNMMILSWITKALSPHIAESVIYVEEAKDLWDELKERFSKGDYFKISDLLQDIHSIKQGERGVSQFFTDLKILWEELESLRPIPTCTCQVPCSCDLSRVFLKYREMEHVICFLKGLNDSYSTVRTQILLMDPLPNINRVFSLIMQQERQEKQGVADIKALASMTDRNNQWRNQGNQGRGSGTRGQGRGRGRNPNYGKQCSYCNKMNHTIDECYSKHGYPPWYKKGDNNQEKRSDWSFVNICQNSTEPEGTQNTQQTGNNSVFNSFTAEQMEKLLRMIDRADESSHKINQVQRNETENRQGNLSWIIDTGATDHVTHDKRNFVTFHKIRPVSIKLPNNTTLTAEHAGTMQFSKDFIIFNVLYIPDF</sequence>
<evidence type="ECO:0000256" key="1">
    <source>
        <dbReference type="SAM" id="MobiDB-lite"/>
    </source>
</evidence>
<dbReference type="RefSeq" id="XP_014517190.1">
    <property type="nucleotide sequence ID" value="XM_014661704.1"/>
</dbReference>
<reference evidence="5" key="2">
    <citation type="submission" date="2025-08" db="UniProtKB">
        <authorList>
            <consortium name="RefSeq"/>
        </authorList>
    </citation>
    <scope>IDENTIFICATION</scope>
    <source>
        <tissue evidence="5">Leaf</tissue>
    </source>
</reference>
<evidence type="ECO:0000313" key="5">
    <source>
        <dbReference type="RefSeq" id="XP_014517190.1"/>
    </source>
</evidence>
<keyword evidence="4" id="KW-1185">Reference proteome</keyword>
<dbReference type="Proteomes" id="UP000087766">
    <property type="component" value="Chromosome 10"/>
</dbReference>
<reference evidence="4" key="1">
    <citation type="journal article" date="2014" name="Nat. Commun.">
        <title>Genome sequence of mungbean and insights into evolution within Vigna species.</title>
        <authorList>
            <person name="Kang Y.J."/>
            <person name="Kim S.K."/>
            <person name="Kim M.Y."/>
            <person name="Lestari P."/>
            <person name="Kim K.H."/>
            <person name="Ha B.K."/>
            <person name="Jun T.H."/>
            <person name="Hwang W.J."/>
            <person name="Lee T."/>
            <person name="Lee J."/>
            <person name="Shim S."/>
            <person name="Yoon M.Y."/>
            <person name="Jang Y.E."/>
            <person name="Han K.S."/>
            <person name="Taeprayoon P."/>
            <person name="Yoon N."/>
            <person name="Somta P."/>
            <person name="Tanya P."/>
            <person name="Kim K.S."/>
            <person name="Gwag J.G."/>
            <person name="Moon J.K."/>
            <person name="Lee Y.H."/>
            <person name="Park B.S."/>
            <person name="Bombarely A."/>
            <person name="Doyle J.J."/>
            <person name="Jackson S.A."/>
            <person name="Schafleitner R."/>
            <person name="Srinives P."/>
            <person name="Varshney R.K."/>
            <person name="Lee S.H."/>
        </authorList>
    </citation>
    <scope>NUCLEOTIDE SEQUENCE [LARGE SCALE GENOMIC DNA]</scope>
    <source>
        <strain evidence="4">cv. VC1973A</strain>
    </source>
</reference>
<dbReference type="STRING" id="3916.A0A1S3VFY7"/>
<feature type="domain" description="Retrotransposon Copia-like N-terminal" evidence="2">
    <location>
        <begin position="14"/>
        <end position="61"/>
    </location>
</feature>
<feature type="region of interest" description="Disordered" evidence="1">
    <location>
        <begin position="237"/>
        <end position="267"/>
    </location>
</feature>
<evidence type="ECO:0000259" key="2">
    <source>
        <dbReference type="Pfam" id="PF14244"/>
    </source>
</evidence>